<name>A0A8S4QFQ3_9NEOP</name>
<organism evidence="3 4">
    <name type="scientific">Pararge aegeria aegeria</name>
    <dbReference type="NCBI Taxonomy" id="348720"/>
    <lineage>
        <taxon>Eukaryota</taxon>
        <taxon>Metazoa</taxon>
        <taxon>Ecdysozoa</taxon>
        <taxon>Arthropoda</taxon>
        <taxon>Hexapoda</taxon>
        <taxon>Insecta</taxon>
        <taxon>Pterygota</taxon>
        <taxon>Neoptera</taxon>
        <taxon>Endopterygota</taxon>
        <taxon>Lepidoptera</taxon>
        <taxon>Glossata</taxon>
        <taxon>Ditrysia</taxon>
        <taxon>Papilionoidea</taxon>
        <taxon>Nymphalidae</taxon>
        <taxon>Satyrinae</taxon>
        <taxon>Satyrini</taxon>
        <taxon>Parargina</taxon>
        <taxon>Pararge</taxon>
    </lineage>
</organism>
<dbReference type="EMBL" id="CAKXAJ010002310">
    <property type="protein sequence ID" value="CAH2208114.1"/>
    <property type="molecule type" value="Genomic_DNA"/>
</dbReference>
<dbReference type="InterPro" id="IPR017938">
    <property type="entry name" value="Riboflavin_synthase-like_b-brl"/>
</dbReference>
<dbReference type="SUPFAM" id="SSF63380">
    <property type="entry name" value="Riboflavin synthase domain-like"/>
    <property type="match status" value="1"/>
</dbReference>
<dbReference type="GO" id="GO:0016175">
    <property type="term" value="F:superoxide-generating NAD(P)H oxidase activity"/>
    <property type="evidence" value="ECO:0007669"/>
    <property type="project" value="TreeGrafter"/>
</dbReference>
<dbReference type="SUPFAM" id="SSF52343">
    <property type="entry name" value="Ferredoxin reductase-like, C-terminal NADP-linked domain"/>
    <property type="match status" value="1"/>
</dbReference>
<dbReference type="Gene3D" id="2.40.30.10">
    <property type="entry name" value="Translation factors"/>
    <property type="match status" value="1"/>
</dbReference>
<dbReference type="PANTHER" id="PTHR11972">
    <property type="entry name" value="NADPH OXIDASE"/>
    <property type="match status" value="1"/>
</dbReference>
<dbReference type="OrthoDB" id="436496at2759"/>
<evidence type="ECO:0000256" key="1">
    <source>
        <dbReference type="ARBA" id="ARBA00023002"/>
    </source>
</evidence>
<reference evidence="3" key="1">
    <citation type="submission" date="2022-03" db="EMBL/GenBank/DDBJ databases">
        <authorList>
            <person name="Lindestad O."/>
        </authorList>
    </citation>
    <scope>NUCLEOTIDE SEQUENCE</scope>
</reference>
<dbReference type="PROSITE" id="PS51384">
    <property type="entry name" value="FAD_FR"/>
    <property type="match status" value="1"/>
</dbReference>
<dbReference type="AlphaFoldDB" id="A0A8S4QFQ3"/>
<evidence type="ECO:0000259" key="2">
    <source>
        <dbReference type="PROSITE" id="PS51384"/>
    </source>
</evidence>
<dbReference type="GO" id="GO:0042554">
    <property type="term" value="P:superoxide anion generation"/>
    <property type="evidence" value="ECO:0007669"/>
    <property type="project" value="TreeGrafter"/>
</dbReference>
<dbReference type="Proteomes" id="UP000838756">
    <property type="component" value="Unassembled WGS sequence"/>
</dbReference>
<proteinExistence type="predicted"/>
<dbReference type="CDD" id="cd06186">
    <property type="entry name" value="NOX_Duox_like_FAD_NADP"/>
    <property type="match status" value="1"/>
</dbReference>
<dbReference type="InterPro" id="IPR017927">
    <property type="entry name" value="FAD-bd_FR_type"/>
</dbReference>
<dbReference type="GO" id="GO:0043020">
    <property type="term" value="C:NADPH oxidase complex"/>
    <property type="evidence" value="ECO:0007669"/>
    <property type="project" value="TreeGrafter"/>
</dbReference>
<dbReference type="InterPro" id="IPR013112">
    <property type="entry name" value="FAD-bd_8"/>
</dbReference>
<gene>
    <name evidence="3" type="primary">jg19220</name>
    <name evidence="3" type="ORF">PAEG_LOCUS731</name>
</gene>
<dbReference type="PANTHER" id="PTHR11972:SF153">
    <property type="entry name" value="SUPEROXIDE-GENERATING NADPH OXIDASE HEAVY CHAIN SUBUNIT A"/>
    <property type="match status" value="1"/>
</dbReference>
<dbReference type="InterPro" id="IPR050369">
    <property type="entry name" value="RBOH/FRE"/>
</dbReference>
<evidence type="ECO:0000313" key="3">
    <source>
        <dbReference type="EMBL" id="CAH2208114.1"/>
    </source>
</evidence>
<comment type="caution">
    <text evidence="3">The sequence shown here is derived from an EMBL/GenBank/DDBJ whole genome shotgun (WGS) entry which is preliminary data.</text>
</comment>
<keyword evidence="4" id="KW-1185">Reference proteome</keyword>
<protein>
    <submittedName>
        <fullName evidence="3">Jg19220 protein</fullName>
    </submittedName>
</protein>
<dbReference type="Gene3D" id="3.40.50.80">
    <property type="entry name" value="Nucleotide-binding domain of ferredoxin-NADP reductase (FNR) module"/>
    <property type="match status" value="1"/>
</dbReference>
<accession>A0A8S4QFQ3</accession>
<dbReference type="Pfam" id="PF08022">
    <property type="entry name" value="FAD_binding_8"/>
    <property type="match status" value="1"/>
</dbReference>
<sequence>MAGRTISLTLSCPHEQFFCRKGQYVLMQCLEVSMLEWHPFTAVEVPTQSQRLFVIWIKVKGDWTECLEKLLNEKGINLTILIDGPFSSPMEGICKDRIAICVAAGVGITPFVSILRDILQ</sequence>
<dbReference type="InterPro" id="IPR039261">
    <property type="entry name" value="FNR_nucleotide-bd"/>
</dbReference>
<feature type="domain" description="FAD-binding FR-type" evidence="2">
    <location>
        <begin position="1"/>
        <end position="92"/>
    </location>
</feature>
<keyword evidence="1" id="KW-0560">Oxidoreductase</keyword>
<dbReference type="GO" id="GO:0006952">
    <property type="term" value="P:defense response"/>
    <property type="evidence" value="ECO:0007669"/>
    <property type="project" value="TreeGrafter"/>
</dbReference>
<evidence type="ECO:0000313" key="4">
    <source>
        <dbReference type="Proteomes" id="UP000838756"/>
    </source>
</evidence>